<accession>A0A8H6LY95</accession>
<dbReference type="EMBL" id="JACGCI010000092">
    <property type="protein sequence ID" value="KAF6746494.1"/>
    <property type="molecule type" value="Genomic_DNA"/>
</dbReference>
<protein>
    <submittedName>
        <fullName evidence="1">Uncharacterized protein</fullName>
    </submittedName>
</protein>
<evidence type="ECO:0000313" key="2">
    <source>
        <dbReference type="Proteomes" id="UP000521943"/>
    </source>
</evidence>
<reference evidence="1 2" key="1">
    <citation type="submission" date="2020-07" db="EMBL/GenBank/DDBJ databases">
        <title>Comparative genomics of pyrophilous fungi reveals a link between fire events and developmental genes.</title>
        <authorList>
            <consortium name="DOE Joint Genome Institute"/>
            <person name="Steindorff A.S."/>
            <person name="Carver A."/>
            <person name="Calhoun S."/>
            <person name="Stillman K."/>
            <person name="Liu H."/>
            <person name="Lipzen A."/>
            <person name="Pangilinan J."/>
            <person name="Labutti K."/>
            <person name="Bruns T.D."/>
            <person name="Grigoriev I.V."/>
        </authorList>
    </citation>
    <scope>NUCLEOTIDE SEQUENCE [LARGE SCALE GENOMIC DNA]</scope>
    <source>
        <strain evidence="1 2">CBS 144469</strain>
    </source>
</reference>
<comment type="caution">
    <text evidence="1">The sequence shown here is derived from an EMBL/GenBank/DDBJ whole genome shotgun (WGS) entry which is preliminary data.</text>
</comment>
<sequence>MWRRGTSPRNRARSGCGARTGLLGAVVVNRQPGSCRSCVCNIHPVVASTALIILSKARRRLMEEVYQTPRKEVERKGTFIPCHPSVSPFRRPAHLIQQHLDRRVPGPHCWYRPSYTPAIVAQITENAWMGLGGVLTIAGGRKERRVYSLNRHVPQPQASESST</sequence>
<keyword evidence="2" id="KW-1185">Reference proteome</keyword>
<organism evidence="1 2">
    <name type="scientific">Ephemerocybe angulata</name>
    <dbReference type="NCBI Taxonomy" id="980116"/>
    <lineage>
        <taxon>Eukaryota</taxon>
        <taxon>Fungi</taxon>
        <taxon>Dikarya</taxon>
        <taxon>Basidiomycota</taxon>
        <taxon>Agaricomycotina</taxon>
        <taxon>Agaricomycetes</taxon>
        <taxon>Agaricomycetidae</taxon>
        <taxon>Agaricales</taxon>
        <taxon>Agaricineae</taxon>
        <taxon>Psathyrellaceae</taxon>
        <taxon>Ephemerocybe</taxon>
    </lineage>
</organism>
<name>A0A8H6LY95_9AGAR</name>
<evidence type="ECO:0000313" key="1">
    <source>
        <dbReference type="EMBL" id="KAF6746494.1"/>
    </source>
</evidence>
<proteinExistence type="predicted"/>
<dbReference type="AlphaFoldDB" id="A0A8H6LY95"/>
<gene>
    <name evidence="1" type="ORF">DFP72DRAFT_635045</name>
</gene>
<dbReference type="Proteomes" id="UP000521943">
    <property type="component" value="Unassembled WGS sequence"/>
</dbReference>